<evidence type="ECO:0000256" key="5">
    <source>
        <dbReference type="ARBA" id="ARBA00022840"/>
    </source>
</evidence>
<dbReference type="AlphaFoldDB" id="A0A9P7N4K2"/>
<name>A0A9P7N4K2_9HYPO</name>
<dbReference type="HAMAP" id="MF_01161">
    <property type="entry name" value="tRNA_Ile_lys_synt"/>
    <property type="match status" value="1"/>
</dbReference>
<evidence type="ECO:0000256" key="4">
    <source>
        <dbReference type="ARBA" id="ARBA00022741"/>
    </source>
</evidence>
<dbReference type="InterPro" id="IPR012795">
    <property type="entry name" value="tRNA_Ile_lys_synt_N"/>
</dbReference>
<evidence type="ECO:0000259" key="7">
    <source>
        <dbReference type="Pfam" id="PF01171"/>
    </source>
</evidence>
<protein>
    <recommendedName>
        <fullName evidence="1">tRNA(Ile)-lysidine synthetase</fullName>
        <ecNumber evidence="1">6.3.4.19</ecNumber>
    </recommendedName>
</protein>
<reference evidence="8" key="1">
    <citation type="journal article" date="2020" name="bioRxiv">
        <title>Whole genome comparisons of ergot fungi reveals the divergence and evolution of species within the genus Claviceps are the result of varying mechanisms driving genome evolution and host range expansion.</title>
        <authorList>
            <person name="Wyka S.A."/>
            <person name="Mondo S.J."/>
            <person name="Liu M."/>
            <person name="Dettman J."/>
            <person name="Nalam V."/>
            <person name="Broders K.D."/>
        </authorList>
    </citation>
    <scope>NUCLEOTIDE SEQUENCE</scope>
    <source>
        <strain evidence="8">CCC 602</strain>
    </source>
</reference>
<dbReference type="InterPro" id="IPR014729">
    <property type="entry name" value="Rossmann-like_a/b/a_fold"/>
</dbReference>
<keyword evidence="9" id="KW-1185">Reference proteome</keyword>
<evidence type="ECO:0000313" key="9">
    <source>
        <dbReference type="Proteomes" id="UP000748025"/>
    </source>
</evidence>
<dbReference type="EMBL" id="SRPW01002722">
    <property type="protein sequence ID" value="KAG5990907.1"/>
    <property type="molecule type" value="Genomic_DNA"/>
</dbReference>
<keyword evidence="2" id="KW-0436">Ligase</keyword>
<comment type="caution">
    <text evidence="8">The sequence shown here is derived from an EMBL/GenBank/DDBJ whole genome shotgun (WGS) entry which is preliminary data.</text>
</comment>
<sequence>MNCPTRVLHHGPKPISVAEFRDAVDSLCVPRFQAVRFARPRPIAMAVSGGVDSMAMAHLFSSMIKTHRAMKIADNPVHSAIAIIIDHKLRQESALEASQVAQELKKMGIKPVIKPLNWKDLARRGQDAASLPNLESVARTLRYRMLGLTCHYFHVSSLFFGHHQDDQYETVLMRHMSDHPYRGLQGIKEANPIPECHDLHGVYKSGLLDDQMHHNPFLSFKPPKKEMKRLRSMMKADSEAEPWDKIRFCLGINDMSGHFPGHILRDVDPRVPYLTPLNCEDGGIMIYRPLLHFDKDRLIATCEANNIKWFEDPTNADVTLTPRNAIRHMDRTTMPAEWQKHVIIDMAREAKRRVRLEDAEARRWLTRKAAILDFDPNAGTLLAELPPFQVANPQWRRRRLFAQARSTSRRPHQRVIAAIVIRKLIEFVTPDTNVPPVANLNNVVGRLFPELAAENPKLPPKAFTIAGMAFEPLIGAARPQWLLSRAPYPSTKPLPERKLLGYLHSRLSPLSDAADESASRHRHWRTWKTAKLWDGRYWIRVSACAHARFHILPFMPQHAKPFRKALPAKQRARLDQILKYYAPGKIRYSLPALYSVEAVPGQDADPTLTLLALPSLGIQVPGLERWVKCETRYRW</sequence>
<comment type="catalytic activity">
    <reaction evidence="6">
        <text>cytidine(34) in tRNA(Ile2) + L-lysine + ATP = lysidine(34) in tRNA(Ile2) + AMP + diphosphate + H(+)</text>
        <dbReference type="Rhea" id="RHEA:43744"/>
        <dbReference type="Rhea" id="RHEA-COMP:10625"/>
        <dbReference type="Rhea" id="RHEA-COMP:10670"/>
        <dbReference type="ChEBI" id="CHEBI:15378"/>
        <dbReference type="ChEBI" id="CHEBI:30616"/>
        <dbReference type="ChEBI" id="CHEBI:32551"/>
        <dbReference type="ChEBI" id="CHEBI:33019"/>
        <dbReference type="ChEBI" id="CHEBI:82748"/>
        <dbReference type="ChEBI" id="CHEBI:83665"/>
        <dbReference type="ChEBI" id="CHEBI:456215"/>
        <dbReference type="EC" id="6.3.4.19"/>
    </reaction>
</comment>
<dbReference type="InterPro" id="IPR011063">
    <property type="entry name" value="TilS/TtcA_N"/>
</dbReference>
<dbReference type="GO" id="GO:0005524">
    <property type="term" value="F:ATP binding"/>
    <property type="evidence" value="ECO:0007669"/>
    <property type="project" value="UniProtKB-KW"/>
</dbReference>
<keyword evidence="5" id="KW-0067">ATP-binding</keyword>
<feature type="non-terminal residue" evidence="8">
    <location>
        <position position="635"/>
    </location>
</feature>
<dbReference type="NCBIfam" id="TIGR02432">
    <property type="entry name" value="lysidine_TilS_N"/>
    <property type="match status" value="1"/>
</dbReference>
<feature type="domain" description="tRNA(Ile)-lysidine/2-thiocytidine synthase N-terminal" evidence="7">
    <location>
        <begin position="282"/>
        <end position="328"/>
    </location>
</feature>
<dbReference type="GO" id="GO:0008033">
    <property type="term" value="P:tRNA processing"/>
    <property type="evidence" value="ECO:0007669"/>
    <property type="project" value="UniProtKB-KW"/>
</dbReference>
<evidence type="ECO:0000256" key="1">
    <source>
        <dbReference type="ARBA" id="ARBA00013267"/>
    </source>
</evidence>
<dbReference type="InterPro" id="IPR012094">
    <property type="entry name" value="tRNA_Ile_lys_synt"/>
</dbReference>
<dbReference type="EC" id="6.3.4.19" evidence="1"/>
<evidence type="ECO:0000313" key="8">
    <source>
        <dbReference type="EMBL" id="KAG5990907.1"/>
    </source>
</evidence>
<dbReference type="Proteomes" id="UP000748025">
    <property type="component" value="Unassembled WGS sequence"/>
</dbReference>
<evidence type="ECO:0000256" key="6">
    <source>
        <dbReference type="ARBA" id="ARBA00048539"/>
    </source>
</evidence>
<dbReference type="GO" id="GO:0032267">
    <property type="term" value="F:tRNA(Ile)-lysidine synthase activity"/>
    <property type="evidence" value="ECO:0007669"/>
    <property type="project" value="UniProtKB-EC"/>
</dbReference>
<proteinExistence type="inferred from homology"/>
<dbReference type="CDD" id="cd01992">
    <property type="entry name" value="TilS_N"/>
    <property type="match status" value="1"/>
</dbReference>
<dbReference type="SUPFAM" id="SSF52402">
    <property type="entry name" value="Adenine nucleotide alpha hydrolases-like"/>
    <property type="match status" value="1"/>
</dbReference>
<gene>
    <name evidence="8" type="ORF">E4U43_004163</name>
</gene>
<dbReference type="Gene3D" id="3.40.50.620">
    <property type="entry name" value="HUPs"/>
    <property type="match status" value="1"/>
</dbReference>
<organism evidence="8 9">
    <name type="scientific">Claviceps pusilla</name>
    <dbReference type="NCBI Taxonomy" id="123648"/>
    <lineage>
        <taxon>Eukaryota</taxon>
        <taxon>Fungi</taxon>
        <taxon>Dikarya</taxon>
        <taxon>Ascomycota</taxon>
        <taxon>Pezizomycotina</taxon>
        <taxon>Sordariomycetes</taxon>
        <taxon>Hypocreomycetidae</taxon>
        <taxon>Hypocreales</taxon>
        <taxon>Clavicipitaceae</taxon>
        <taxon>Claviceps</taxon>
    </lineage>
</organism>
<dbReference type="PANTHER" id="PTHR43033">
    <property type="entry name" value="TRNA(ILE)-LYSIDINE SYNTHASE-RELATED"/>
    <property type="match status" value="1"/>
</dbReference>
<accession>A0A9P7N4K2</accession>
<dbReference type="PANTHER" id="PTHR43033:SF1">
    <property type="entry name" value="TRNA(ILE)-LYSIDINE SYNTHASE-RELATED"/>
    <property type="match status" value="1"/>
</dbReference>
<dbReference type="OrthoDB" id="434144at2759"/>
<keyword evidence="3" id="KW-0819">tRNA processing</keyword>
<evidence type="ECO:0000256" key="2">
    <source>
        <dbReference type="ARBA" id="ARBA00022598"/>
    </source>
</evidence>
<keyword evidence="4" id="KW-0547">Nucleotide-binding</keyword>
<feature type="domain" description="tRNA(Ile)-lysidine/2-thiocytidine synthase N-terminal" evidence="7">
    <location>
        <begin position="43"/>
        <end position="193"/>
    </location>
</feature>
<dbReference type="Pfam" id="PF01171">
    <property type="entry name" value="ATP_bind_3"/>
    <property type="match status" value="2"/>
</dbReference>
<evidence type="ECO:0000256" key="3">
    <source>
        <dbReference type="ARBA" id="ARBA00022694"/>
    </source>
</evidence>